<dbReference type="RefSeq" id="WP_062901715.1">
    <property type="nucleotide sequence ID" value="NZ_CP013342.1"/>
</dbReference>
<sequence length="102" mass="10621">MDVGLLLVILIGAPIIVVGGIQFLIFKLAGAATLRAVCVVAASYCAFVWVSAYGAPPVYGNRAAYAGIADGITGVLLLECLAILLWPLGRRFFSLLEAPARG</sequence>
<feature type="transmembrane region" description="Helical" evidence="1">
    <location>
        <begin position="33"/>
        <end position="52"/>
    </location>
</feature>
<protein>
    <submittedName>
        <fullName evidence="2">Uncharacterized protein</fullName>
    </submittedName>
</protein>
<accession>A0A142VZ06</accession>
<keyword evidence="1" id="KW-0472">Membrane</keyword>
<keyword evidence="1" id="KW-1133">Transmembrane helix</keyword>
<dbReference type="KEGG" id="ster:AOA14_10230"/>
<reference evidence="3" key="1">
    <citation type="submission" date="2015-11" db="EMBL/GenBank/DDBJ databases">
        <title>Complete genome sequence of a polyethylene glycol-degrading strain Sphingopyxis terrae strain 203-1 (NBRC 15098).</title>
        <authorList>
            <person name="Yoshiyuki O."/>
            <person name="Shouta N."/>
            <person name="Nagata Y."/>
            <person name="Numata M."/>
            <person name="Tsuchikane K."/>
            <person name="Hosoyama A."/>
            <person name="Yamazoe A."/>
            <person name="Tsuda M."/>
            <person name="Fujita N."/>
            <person name="Kawai F."/>
        </authorList>
    </citation>
    <scope>NUCLEOTIDE SEQUENCE [LARGE SCALE GENOMIC DNA]</scope>
    <source>
        <strain evidence="3">203-1</strain>
    </source>
</reference>
<dbReference type="EMBL" id="CP013342">
    <property type="protein sequence ID" value="AMU94981.1"/>
    <property type="molecule type" value="Genomic_DNA"/>
</dbReference>
<organism evidence="2 3">
    <name type="scientific">Sphingopyxis terrae subsp. terrae NBRC 15098</name>
    <dbReference type="NCBI Taxonomy" id="1219058"/>
    <lineage>
        <taxon>Bacteria</taxon>
        <taxon>Pseudomonadati</taxon>
        <taxon>Pseudomonadota</taxon>
        <taxon>Alphaproteobacteria</taxon>
        <taxon>Sphingomonadales</taxon>
        <taxon>Sphingomonadaceae</taxon>
        <taxon>Sphingopyxis</taxon>
    </lineage>
</organism>
<dbReference type="Proteomes" id="UP000076234">
    <property type="component" value="Chromosome"/>
</dbReference>
<proteinExistence type="predicted"/>
<name>A0A142VZ06_9SPHN</name>
<gene>
    <name evidence="2" type="ORF">AOA14_10230</name>
</gene>
<dbReference type="AlphaFoldDB" id="A0A142VZ06"/>
<reference evidence="2 3" key="2">
    <citation type="journal article" date="2016" name="Genome Announc.">
        <title>Complete Genome Sequence of Sphingopyxis terrae Strain 203-1 (NBRC 111660), a Polyethylene Glycol Degrader.</title>
        <authorList>
            <person name="Ohtsubo Y."/>
            <person name="Nonoyama S."/>
            <person name="Nagata Y."/>
            <person name="Numata M."/>
            <person name="Tsuchikane K."/>
            <person name="Hosoyama A."/>
            <person name="Yamazoe A."/>
            <person name="Tsuda M."/>
            <person name="Fujita N."/>
            <person name="Kawai F."/>
        </authorList>
    </citation>
    <scope>NUCLEOTIDE SEQUENCE [LARGE SCALE GENOMIC DNA]</scope>
    <source>
        <strain evidence="2 3">203-1</strain>
    </source>
</reference>
<feature type="transmembrane region" description="Helical" evidence="1">
    <location>
        <begin position="6"/>
        <end position="26"/>
    </location>
</feature>
<evidence type="ECO:0000256" key="1">
    <source>
        <dbReference type="SAM" id="Phobius"/>
    </source>
</evidence>
<dbReference type="STRING" id="1219058.AOA14_10230"/>
<feature type="transmembrane region" description="Helical" evidence="1">
    <location>
        <begin position="64"/>
        <end position="86"/>
    </location>
</feature>
<evidence type="ECO:0000313" key="2">
    <source>
        <dbReference type="EMBL" id="AMU94981.1"/>
    </source>
</evidence>
<evidence type="ECO:0000313" key="3">
    <source>
        <dbReference type="Proteomes" id="UP000076234"/>
    </source>
</evidence>
<keyword evidence="1" id="KW-0812">Transmembrane</keyword>